<dbReference type="GO" id="GO:0008270">
    <property type="term" value="F:zinc ion binding"/>
    <property type="evidence" value="ECO:0007669"/>
    <property type="project" value="UniProtKB-KW"/>
</dbReference>
<dbReference type="GeneID" id="105029484"/>
<dbReference type="PANTHER" id="PTHR24390:SF159">
    <property type="entry name" value="GROWTH FACTOR INDEPENDENT 1 TRANSCRIPTIONAL REPRESSOR"/>
    <property type="match status" value="1"/>
</dbReference>
<evidence type="ECO:0000256" key="10">
    <source>
        <dbReference type="ARBA" id="ARBA00023242"/>
    </source>
</evidence>
<dbReference type="RefSeq" id="XP_010901163.1">
    <property type="nucleotide sequence ID" value="XM_010902861.3"/>
</dbReference>
<keyword evidence="7" id="KW-0805">Transcription regulation</keyword>
<dbReference type="Pfam" id="PF00096">
    <property type="entry name" value="zf-C2H2"/>
    <property type="match status" value="5"/>
</dbReference>
<dbReference type="GO" id="GO:0005634">
    <property type="term" value="C:nucleus"/>
    <property type="evidence" value="ECO:0007669"/>
    <property type="project" value="UniProtKB-SubCell"/>
</dbReference>
<feature type="compositionally biased region" description="Pro residues" evidence="12">
    <location>
        <begin position="199"/>
        <end position="213"/>
    </location>
</feature>
<evidence type="ECO:0000256" key="1">
    <source>
        <dbReference type="ARBA" id="ARBA00004123"/>
    </source>
</evidence>
<dbReference type="SUPFAM" id="SSF57667">
    <property type="entry name" value="beta-beta-alpha zinc fingers"/>
    <property type="match status" value="4"/>
</dbReference>
<feature type="domain" description="C2H2-type" evidence="13">
    <location>
        <begin position="397"/>
        <end position="425"/>
    </location>
</feature>
<evidence type="ECO:0000256" key="2">
    <source>
        <dbReference type="ARBA" id="ARBA00006991"/>
    </source>
</evidence>
<dbReference type="Bgee" id="ENSELUG00000025084">
    <property type="expression patterns" value="Expressed in nose and 15 other cell types or tissues"/>
</dbReference>
<evidence type="ECO:0000256" key="5">
    <source>
        <dbReference type="ARBA" id="ARBA00022771"/>
    </source>
</evidence>
<sequence>MSKLQSLRVFLNERLTAVAVEIFGEVEKTVVGYQEENDRLRRMLRITQEISLCKIDLSSSEEVPPEQQFCEQEWSPSLWQEDPESTQIKEEQEELRTSQKVFQGLGADIVEFKFTPRVKSECVQEDPFCSLALPQTLTLENRENDSKQLDPNSFVPLTTQNIFNDPCDPPDLNGLKGASSLSLARSRDPEGPASSLPLDTPPLDPNLPSYPDPPLEKHWSNPGTVSRNTYCCLYCGETFVLKADLQRHVALSKKRPSECNFCRKRYNSTCKLKAHVRLCQGEKSCTCPFCGKTFKQKGTLSIHMRIHTGEKPFSCGNCGKCFSQKGHLTMHKLIHTGDKPFNCDYCGKSFSLKDNLTRHKLIHTGEKPYSCGDCGKSFNQKGSLKKHILTHTGEKPFRCDTCGKSFTQKSYLLTHVKNVHNERTL</sequence>
<evidence type="ECO:0000256" key="4">
    <source>
        <dbReference type="ARBA" id="ARBA00022737"/>
    </source>
</evidence>
<dbReference type="GeneTree" id="ENSGT00940000154715"/>
<evidence type="ECO:0000313" key="15">
    <source>
        <dbReference type="Proteomes" id="UP000265140"/>
    </source>
</evidence>
<keyword evidence="9" id="KW-0804">Transcription</keyword>
<evidence type="ECO:0000256" key="9">
    <source>
        <dbReference type="ARBA" id="ARBA00023163"/>
    </source>
</evidence>
<keyword evidence="10" id="KW-0539">Nucleus</keyword>
<proteinExistence type="inferred from homology"/>
<dbReference type="PANTHER" id="PTHR24390">
    <property type="entry name" value="ZINC FINGER PROTEIN"/>
    <property type="match status" value="1"/>
</dbReference>
<dbReference type="KEGG" id="els:105029484"/>
<dbReference type="FunFam" id="3.30.160.60:FF:001289">
    <property type="entry name" value="Zinc finger protein 574"/>
    <property type="match status" value="1"/>
</dbReference>
<dbReference type="OrthoDB" id="9688852at2759"/>
<keyword evidence="8" id="KW-0238">DNA-binding</keyword>
<dbReference type="InterPro" id="IPR013087">
    <property type="entry name" value="Znf_C2H2_type"/>
</dbReference>
<comment type="subcellular location">
    <subcellularLocation>
        <location evidence="1">Nucleus</location>
    </subcellularLocation>
</comment>
<evidence type="ECO:0000256" key="7">
    <source>
        <dbReference type="ARBA" id="ARBA00023015"/>
    </source>
</evidence>
<feature type="domain" description="C2H2-type" evidence="13">
    <location>
        <begin position="285"/>
        <end position="312"/>
    </location>
</feature>
<evidence type="ECO:0000259" key="13">
    <source>
        <dbReference type="PROSITE" id="PS50157"/>
    </source>
</evidence>
<keyword evidence="3" id="KW-0479">Metal-binding</keyword>
<dbReference type="InterPro" id="IPR036236">
    <property type="entry name" value="Znf_C2H2_sf"/>
</dbReference>
<keyword evidence="5 11" id="KW-0863">Zinc-finger</keyword>
<dbReference type="GO" id="GO:0003700">
    <property type="term" value="F:DNA-binding transcription factor activity"/>
    <property type="evidence" value="ECO:0007669"/>
    <property type="project" value="TreeGrafter"/>
</dbReference>
<evidence type="ECO:0000256" key="11">
    <source>
        <dbReference type="PROSITE-ProRule" id="PRU00042"/>
    </source>
</evidence>
<dbReference type="AlphaFoldDB" id="A0A6Q2ZN70"/>
<comment type="similarity">
    <text evidence="2">Belongs to the krueppel C2H2-type zinc-finger protein family.</text>
</comment>
<evidence type="ECO:0000256" key="6">
    <source>
        <dbReference type="ARBA" id="ARBA00022833"/>
    </source>
</evidence>
<feature type="domain" description="C2H2-type" evidence="13">
    <location>
        <begin position="369"/>
        <end position="396"/>
    </location>
</feature>
<dbReference type="FunFam" id="3.30.160.60:FF:000625">
    <property type="entry name" value="Zinc finger protein 536"/>
    <property type="match status" value="1"/>
</dbReference>
<feature type="domain" description="C2H2-type" evidence="13">
    <location>
        <begin position="313"/>
        <end position="340"/>
    </location>
</feature>
<dbReference type="GO" id="GO:0042802">
    <property type="term" value="F:identical protein binding"/>
    <property type="evidence" value="ECO:0007669"/>
    <property type="project" value="UniProtKB-ARBA"/>
</dbReference>
<reference evidence="14" key="3">
    <citation type="submission" date="2025-08" db="UniProtKB">
        <authorList>
            <consortium name="Ensembl"/>
        </authorList>
    </citation>
    <scope>IDENTIFICATION</scope>
</reference>
<feature type="domain" description="C2H2-type" evidence="13">
    <location>
        <begin position="257"/>
        <end position="284"/>
    </location>
</feature>
<organism evidence="14 15">
    <name type="scientific">Esox lucius</name>
    <name type="common">Northern pike</name>
    <dbReference type="NCBI Taxonomy" id="8010"/>
    <lineage>
        <taxon>Eukaryota</taxon>
        <taxon>Metazoa</taxon>
        <taxon>Chordata</taxon>
        <taxon>Craniata</taxon>
        <taxon>Vertebrata</taxon>
        <taxon>Euteleostomi</taxon>
        <taxon>Actinopterygii</taxon>
        <taxon>Neopterygii</taxon>
        <taxon>Teleostei</taxon>
        <taxon>Protacanthopterygii</taxon>
        <taxon>Esociformes</taxon>
        <taxon>Esocidae</taxon>
        <taxon>Esox</taxon>
    </lineage>
</organism>
<evidence type="ECO:0000256" key="3">
    <source>
        <dbReference type="ARBA" id="ARBA00022723"/>
    </source>
</evidence>
<dbReference type="FunFam" id="3.30.160.60:FF:003287">
    <property type="entry name" value="Zgc:113343"/>
    <property type="match status" value="1"/>
</dbReference>
<name>A0A6Q2ZN70_ESOLU</name>
<dbReference type="Proteomes" id="UP000265140">
    <property type="component" value="Chromosome 24"/>
</dbReference>
<feature type="region of interest" description="Disordered" evidence="12">
    <location>
        <begin position="174"/>
        <end position="215"/>
    </location>
</feature>
<dbReference type="SMART" id="SM00355">
    <property type="entry name" value="ZnF_C2H2"/>
    <property type="match status" value="7"/>
</dbReference>
<protein>
    <recommendedName>
        <fullName evidence="13">C2H2-type domain-containing protein</fullName>
    </recommendedName>
</protein>
<dbReference type="Ensembl" id="ENSELUT00000045880.2">
    <property type="protein sequence ID" value="ENSELUP00000079152.1"/>
    <property type="gene ID" value="ENSELUG00000025084.2"/>
</dbReference>
<feature type="domain" description="C2H2-type" evidence="13">
    <location>
        <begin position="341"/>
        <end position="368"/>
    </location>
</feature>
<dbReference type="Gene3D" id="3.30.160.60">
    <property type="entry name" value="Classic Zinc Finger"/>
    <property type="match status" value="6"/>
</dbReference>
<evidence type="ECO:0000256" key="8">
    <source>
        <dbReference type="ARBA" id="ARBA00023125"/>
    </source>
</evidence>
<dbReference type="PROSITE" id="PS00028">
    <property type="entry name" value="ZINC_FINGER_C2H2_1"/>
    <property type="match status" value="5"/>
</dbReference>
<keyword evidence="4" id="KW-0677">Repeat</keyword>
<dbReference type="FunFam" id="3.30.160.60:FF:002343">
    <property type="entry name" value="Zinc finger protein 33A"/>
    <property type="match status" value="1"/>
</dbReference>
<reference evidence="15" key="1">
    <citation type="journal article" date="2014" name="PLoS ONE">
        <title>The genome and linkage map of the northern pike (Esox lucius): conserved synteny revealed between the salmonid sister group and the Neoteleostei.</title>
        <authorList>
            <person name="Rondeau E.B."/>
            <person name="Minkley D.R."/>
            <person name="Leong J.S."/>
            <person name="Messmer A.M."/>
            <person name="Jantzen J.R."/>
            <person name="von Schalburg K.R."/>
            <person name="Lemon C."/>
            <person name="Bird N.H."/>
            <person name="Koop B.F."/>
        </authorList>
    </citation>
    <scope>NUCLEOTIDE SEQUENCE</scope>
</reference>
<evidence type="ECO:0000313" key="14">
    <source>
        <dbReference type="Ensembl" id="ENSELUP00000079152.1"/>
    </source>
</evidence>
<accession>A0A6Q2ZN70</accession>
<dbReference type="PROSITE" id="PS50157">
    <property type="entry name" value="ZINC_FINGER_C2H2_2"/>
    <property type="match status" value="6"/>
</dbReference>
<evidence type="ECO:0000256" key="12">
    <source>
        <dbReference type="SAM" id="MobiDB-lite"/>
    </source>
</evidence>
<dbReference type="GO" id="GO:0000978">
    <property type="term" value="F:RNA polymerase II cis-regulatory region sequence-specific DNA binding"/>
    <property type="evidence" value="ECO:0007669"/>
    <property type="project" value="TreeGrafter"/>
</dbReference>
<reference evidence="14" key="4">
    <citation type="submission" date="2025-09" db="UniProtKB">
        <authorList>
            <consortium name="Ensembl"/>
        </authorList>
    </citation>
    <scope>IDENTIFICATION</scope>
</reference>
<dbReference type="GO" id="GO:0006357">
    <property type="term" value="P:regulation of transcription by RNA polymerase II"/>
    <property type="evidence" value="ECO:0007669"/>
    <property type="project" value="UniProtKB-ARBA"/>
</dbReference>
<dbReference type="FunFam" id="3.30.160.60:FF:000508">
    <property type="entry name" value="Myeloid zinc finger 1"/>
    <property type="match status" value="1"/>
</dbReference>
<keyword evidence="6" id="KW-0862">Zinc</keyword>
<reference evidence="14" key="2">
    <citation type="submission" date="2020-02" db="EMBL/GenBank/DDBJ databases">
        <title>Esox lucius (northern pike) genome, fEsoLuc1, primary haplotype.</title>
        <authorList>
            <person name="Myers G."/>
            <person name="Karagic N."/>
            <person name="Meyer A."/>
            <person name="Pippel M."/>
            <person name="Reichard M."/>
            <person name="Winkler S."/>
            <person name="Tracey A."/>
            <person name="Sims Y."/>
            <person name="Howe K."/>
            <person name="Rhie A."/>
            <person name="Formenti G."/>
            <person name="Durbin R."/>
            <person name="Fedrigo O."/>
            <person name="Jarvis E.D."/>
        </authorList>
    </citation>
    <scope>NUCLEOTIDE SEQUENCE [LARGE SCALE GENOMIC DNA]</scope>
</reference>
<keyword evidence="15" id="KW-1185">Reference proteome</keyword>